<evidence type="ECO:0000259" key="5">
    <source>
        <dbReference type="Pfam" id="PF24883"/>
    </source>
</evidence>
<dbReference type="InterPro" id="IPR027417">
    <property type="entry name" value="P-loop_NTPase"/>
</dbReference>
<gene>
    <name evidence="6" type="ORF">AJ78_05529</name>
</gene>
<comment type="caution">
    <text evidence="6">The sequence shown here is derived from an EMBL/GenBank/DDBJ whole genome shotgun (WGS) entry which is preliminary data.</text>
</comment>
<dbReference type="Pfam" id="PF00023">
    <property type="entry name" value="Ank"/>
    <property type="match status" value="2"/>
</dbReference>
<evidence type="ECO:0000256" key="2">
    <source>
        <dbReference type="PROSITE-ProRule" id="PRU00023"/>
    </source>
</evidence>
<feature type="domain" description="Nephrocystin 3-like N-terminal" evidence="5">
    <location>
        <begin position="356"/>
        <end position="526"/>
    </location>
</feature>
<keyword evidence="2" id="KW-0040">ANK repeat</keyword>
<dbReference type="VEuPathDB" id="FungiDB:AJ78_05529"/>
<dbReference type="Gene3D" id="3.40.50.300">
    <property type="entry name" value="P-loop containing nucleotide triphosphate hydrolases"/>
    <property type="match status" value="1"/>
</dbReference>
<dbReference type="SUPFAM" id="SSF52540">
    <property type="entry name" value="P-loop containing nucleoside triphosphate hydrolases"/>
    <property type="match status" value="1"/>
</dbReference>
<accession>A0A1J9Q1P0</accession>
<dbReference type="EMBL" id="LGRN01000245">
    <property type="protein sequence ID" value="OJD14083.1"/>
    <property type="molecule type" value="Genomic_DNA"/>
</dbReference>
<feature type="region of interest" description="Disordered" evidence="3">
    <location>
        <begin position="1"/>
        <end position="40"/>
    </location>
</feature>
<dbReference type="PANTHER" id="PTHR10039:SF16">
    <property type="entry name" value="GPI INOSITOL-DEACYLASE"/>
    <property type="match status" value="1"/>
</dbReference>
<dbReference type="OrthoDB" id="4185074at2759"/>
<name>A0A1J9Q1P0_9EURO</name>
<feature type="repeat" description="ANK" evidence="2">
    <location>
        <begin position="1003"/>
        <end position="1035"/>
    </location>
</feature>
<dbReference type="InterPro" id="IPR002110">
    <property type="entry name" value="Ankyrin_rpt"/>
</dbReference>
<dbReference type="PROSITE" id="PS50088">
    <property type="entry name" value="ANK_REPEAT"/>
    <property type="match status" value="2"/>
</dbReference>
<feature type="compositionally biased region" description="Low complexity" evidence="3">
    <location>
        <begin position="29"/>
        <end position="40"/>
    </location>
</feature>
<protein>
    <submittedName>
        <fullName evidence="6">Uncharacterized protein</fullName>
    </submittedName>
</protein>
<keyword evidence="1" id="KW-0677">Repeat</keyword>
<evidence type="ECO:0000313" key="6">
    <source>
        <dbReference type="EMBL" id="OJD14083.1"/>
    </source>
</evidence>
<dbReference type="SMART" id="SM00248">
    <property type="entry name" value="ANK"/>
    <property type="match status" value="5"/>
</dbReference>
<dbReference type="AlphaFoldDB" id="A0A1J9Q1P0"/>
<feature type="repeat" description="ANK" evidence="2">
    <location>
        <begin position="1073"/>
        <end position="1105"/>
    </location>
</feature>
<evidence type="ECO:0000256" key="3">
    <source>
        <dbReference type="SAM" id="MobiDB-lite"/>
    </source>
</evidence>
<dbReference type="Gene3D" id="1.25.40.20">
    <property type="entry name" value="Ankyrin repeat-containing domain"/>
    <property type="match status" value="2"/>
</dbReference>
<evidence type="ECO:0000256" key="1">
    <source>
        <dbReference type="ARBA" id="ARBA00022737"/>
    </source>
</evidence>
<dbReference type="Pfam" id="PF24809">
    <property type="entry name" value="DUF7708"/>
    <property type="match status" value="1"/>
</dbReference>
<dbReference type="PROSITE" id="PS50297">
    <property type="entry name" value="ANK_REP_REGION"/>
    <property type="match status" value="2"/>
</dbReference>
<dbReference type="PANTHER" id="PTHR10039">
    <property type="entry name" value="AMELOGENIN"/>
    <property type="match status" value="1"/>
</dbReference>
<dbReference type="InterPro" id="IPR056884">
    <property type="entry name" value="NPHP3-like_N"/>
</dbReference>
<dbReference type="InterPro" id="IPR036770">
    <property type="entry name" value="Ankyrin_rpt-contain_sf"/>
</dbReference>
<dbReference type="STRING" id="1447872.A0A1J9Q1P0"/>
<feature type="domain" description="DUF7708" evidence="4">
    <location>
        <begin position="149"/>
        <end position="263"/>
    </location>
</feature>
<organism evidence="6 7">
    <name type="scientific">Emergomyces pasteurianus Ep9510</name>
    <dbReference type="NCBI Taxonomy" id="1447872"/>
    <lineage>
        <taxon>Eukaryota</taxon>
        <taxon>Fungi</taxon>
        <taxon>Dikarya</taxon>
        <taxon>Ascomycota</taxon>
        <taxon>Pezizomycotina</taxon>
        <taxon>Eurotiomycetes</taxon>
        <taxon>Eurotiomycetidae</taxon>
        <taxon>Onygenales</taxon>
        <taxon>Ajellomycetaceae</taxon>
        <taxon>Emergomyces</taxon>
    </lineage>
</organism>
<reference evidence="6 7" key="1">
    <citation type="submission" date="2015-07" db="EMBL/GenBank/DDBJ databases">
        <title>Emmonsia species relationships and genome sequence.</title>
        <authorList>
            <consortium name="The Broad Institute Genomics Platform"/>
            <person name="Cuomo C.A."/>
            <person name="Munoz J.F."/>
            <person name="Imamovic A."/>
            <person name="Priest M.E."/>
            <person name="Young S."/>
            <person name="Clay O.K."/>
            <person name="McEwen J.G."/>
        </authorList>
    </citation>
    <scope>NUCLEOTIDE SEQUENCE [LARGE SCALE GENOMIC DNA]</scope>
    <source>
        <strain evidence="6 7">UAMH 9510</strain>
    </source>
</reference>
<dbReference type="Pfam" id="PF24883">
    <property type="entry name" value="NPHP3_N"/>
    <property type="match status" value="1"/>
</dbReference>
<keyword evidence="7" id="KW-1185">Reference proteome</keyword>
<dbReference type="Proteomes" id="UP000182235">
    <property type="component" value="Unassembled WGS sequence"/>
</dbReference>
<feature type="non-terminal residue" evidence="6">
    <location>
        <position position="1107"/>
    </location>
</feature>
<evidence type="ECO:0000313" key="7">
    <source>
        <dbReference type="Proteomes" id="UP000182235"/>
    </source>
</evidence>
<dbReference type="InterPro" id="IPR056125">
    <property type="entry name" value="DUF7708"/>
</dbReference>
<sequence>MGFGRFFRRESRGPKPGGSQVPPAPVRAISSSPSPCSSNITSLSTCTTDVSTSTGPAKAPISPPSVFATTSRDLWFQALQKLANDEQQIIIAIQSIKATACPLSDSIAELVQMTRRKQEECESKYYRFSLRGKQLILRDVAEKVIFWLNKFKGIGDVAVGFDQAHASLPWAGVRFMLQAAVAESEQMGALLVAVERVTYLVGRCAVYESLYTPRNTPAEPLQNFHGALVRLYAAVLRLLALSHRLFSKSTAARTLLALVKPNDVLESVASCQDLEIRVDVEAQNCERALSRDSRELDTKARRLLENLSTPILRSDDKVSSLLQTITDEEHLKILDWISEVLYGRNHATVKDTRTSGTCEWLLKRLSYMEWKNTSSSMILWLYGTAGTGKTYLTSRVIDDIRGALKINSNDEGFAFFYCNRNEAVRREPLEVLRSFVRQLSSTANNQHAVQTCIRQYYIQSRQEASEPTINDCRKLLLDLINIYPKTTLILDALDECEDHSRSVVIEFFQYLVSQAARPVKIFISSRPDIDIRNKFNRHTNIGIQAKDNDDDISKFVKSEISGHPRWNKMSAELQNDIIETLQKRSQGMFQWTYLQIKQLLVLQQEGPIRNRLGKLPIDLKHAYDEIFDGMGETERKIADRALQWVIGAQKPLTTKVLLPAVCQTGGALIYPIGDLDEDLILKYCQNLLVIDPVRQVWVPSHLSVIEYCEDNLWSQQQANCFVATVLGVSQRVNFPHNDQELKNLHQYAATSWVLHVQGCESWEDKNNCISNYLEQFLGSPTESGAAYRGWVIWVQHLHDGCYRSGRNLSIPIEFLEPASIPAFAACAFGFYTTLPNWWANQWADCGQRNYEGHSLLQLAAIGMSVPICELLLGWGVDVNEQLTASAYRNIELARSRELAESLREYEDVLPAFLSRLAHPSHDYPTVFSKEAYIRAVQTGLYMGNKQPLRSAIKISSISPYPHYPYDNALAAALSSTEGSDLTPLLDSLLKTGADVNAELRCGLRSSVLEMAAAEHSKEIVQLLLDAGADVNAPLAVGKYGSGPTAAALENYLEATQTFIGAGANVNATRAFEEYGSALAAAAAENSMEVVQLLLDAGADVNAPLAVG</sequence>
<proteinExistence type="predicted"/>
<evidence type="ECO:0000259" key="4">
    <source>
        <dbReference type="Pfam" id="PF24809"/>
    </source>
</evidence>
<dbReference type="SUPFAM" id="SSF48403">
    <property type="entry name" value="Ankyrin repeat"/>
    <property type="match status" value="1"/>
</dbReference>